<feature type="domain" description="TonB-dependent receptor plug" evidence="5">
    <location>
        <begin position="174"/>
        <end position="253"/>
    </location>
</feature>
<dbReference type="EMBL" id="SNYV01000011">
    <property type="protein sequence ID" value="TDQ80187.1"/>
    <property type="molecule type" value="Genomic_DNA"/>
</dbReference>
<protein>
    <submittedName>
        <fullName evidence="7">Outer membrane receptor protein involved in Fe transport</fullName>
    </submittedName>
</protein>
<keyword evidence="8" id="KW-1185">Reference proteome</keyword>
<evidence type="ECO:0000259" key="6">
    <source>
        <dbReference type="Pfam" id="PF14905"/>
    </source>
</evidence>
<dbReference type="GO" id="GO:0030246">
    <property type="term" value="F:carbohydrate binding"/>
    <property type="evidence" value="ECO:0007669"/>
    <property type="project" value="InterPro"/>
</dbReference>
<reference evidence="7 8" key="1">
    <citation type="submission" date="2019-03" db="EMBL/GenBank/DDBJ databases">
        <title>Genomic Encyclopedia of Archaeal and Bacterial Type Strains, Phase II (KMG-II): from individual species to whole genera.</title>
        <authorList>
            <person name="Goeker M."/>
        </authorList>
    </citation>
    <scope>NUCLEOTIDE SEQUENCE [LARGE SCALE GENOMIC DNA]</scope>
    <source>
        <strain evidence="7 8">DSM 28353</strain>
    </source>
</reference>
<dbReference type="InterPro" id="IPR041700">
    <property type="entry name" value="OMP_b-brl_3"/>
</dbReference>
<evidence type="ECO:0000256" key="3">
    <source>
        <dbReference type="ARBA" id="ARBA00023237"/>
    </source>
</evidence>
<accession>A0A4R6WMD0</accession>
<evidence type="ECO:0000256" key="1">
    <source>
        <dbReference type="ARBA" id="ARBA00004442"/>
    </source>
</evidence>
<feature type="domain" description="Outer membrane protein beta-barrel" evidence="6">
    <location>
        <begin position="422"/>
        <end position="830"/>
    </location>
</feature>
<dbReference type="PANTHER" id="PTHR40980:SF4">
    <property type="entry name" value="TONB-DEPENDENT RECEPTOR-LIKE BETA-BARREL DOMAIN-CONTAINING PROTEIN"/>
    <property type="match status" value="1"/>
</dbReference>
<dbReference type="InterPro" id="IPR037066">
    <property type="entry name" value="Plug_dom_sf"/>
</dbReference>
<evidence type="ECO:0000313" key="7">
    <source>
        <dbReference type="EMBL" id="TDQ80187.1"/>
    </source>
</evidence>
<keyword evidence="3" id="KW-0998">Cell outer membrane</keyword>
<organism evidence="7 8">
    <name type="scientific">Sphingobacterium yanglingense</name>
    <dbReference type="NCBI Taxonomy" id="1437280"/>
    <lineage>
        <taxon>Bacteria</taxon>
        <taxon>Pseudomonadati</taxon>
        <taxon>Bacteroidota</taxon>
        <taxon>Sphingobacteriia</taxon>
        <taxon>Sphingobacteriales</taxon>
        <taxon>Sphingobacteriaceae</taxon>
        <taxon>Sphingobacterium</taxon>
    </lineage>
</organism>
<comment type="caution">
    <text evidence="7">The sequence shown here is derived from an EMBL/GenBank/DDBJ whole genome shotgun (WGS) entry which is preliminary data.</text>
</comment>
<feature type="transmembrane region" description="Helical" evidence="4">
    <location>
        <begin position="36"/>
        <end position="57"/>
    </location>
</feature>
<proteinExistence type="predicted"/>
<dbReference type="InterPro" id="IPR012910">
    <property type="entry name" value="Plug_dom"/>
</dbReference>
<dbReference type="Pfam" id="PF07715">
    <property type="entry name" value="Plug"/>
    <property type="match status" value="1"/>
</dbReference>
<dbReference type="Gene3D" id="2.40.170.20">
    <property type="entry name" value="TonB-dependent receptor, beta-barrel domain"/>
    <property type="match status" value="1"/>
</dbReference>
<keyword evidence="4" id="KW-1133">Transmembrane helix</keyword>
<sequence length="832" mass="94159">MKFVTSNRKMSLCFSSPLSGFLSAFNSKVMNKVEFLFVWIFTMIFAIANAQVGTVTLSGMVKNKADRLALPYVNVVVKSEKDSAFVTGVMTNEEGRYSITNVKPGNYRLVITLMGFKNEEQPLFVGSLSSFLDIPVIELEAAATELEGVTVSAQAAGISNRLDKKTYTLADNISQNGGSVLQSMQSLPGITVQDGRVQLRGNDKVAILVNGKQTALTGFGNQAGLDNIPASAIEKIEIINNPSSKYDANGNAGIINIIMKKNKQEGFNGKVGFTAGLGSLWLRKENLPMIRPQYTFTPKINPSVSLNYRKDKVNVFVQTDNLYTQTLNKNEFVTRNYADGTVIHSQLKRNRNTNFLTTKAGLDWNMDERNMLTLSGMYGSEKIIDRGDQPFFNGDMSQRLRLWQFLEDELKTTAMVTASYQHRFKEPGHVLNTSFNYTFHREDEQYFYDNYLSSSTGTDAFKLLSDEQVYDFNIDYVKPFKYGRIETGVKLRNRNIPTNMDFRSGVNSVLDMQAGGWADYKELIPALYGNYVFENEKWEAELGLRLEYVKIQYDVNPDHSTYKSDGYHYTQPFPNMRLAYKLNDNNKVSLFYNRRVDRPNEVDIRIFPKYDDAEIIKVGNPALRPQFTNSIELGYKNTWKSGYFYSAFYHRMADGTITRISSTVPGSTLIYAIFQNAGKSYNSGLEVILNQKVSPVYSFNINGNVYRNQINAFTVHNLYPRPNTFSADRQSALSGNFKLNNNFRFAGGWDAQLTAIYLAPDIIPQGKIQSRFSMDAGLKKSVQKGKGELFVNATDVFNTMTVRRKIDGLGFNYTSNDYYETQVVRLGYSYKF</sequence>
<dbReference type="SUPFAM" id="SSF56935">
    <property type="entry name" value="Porins"/>
    <property type="match status" value="1"/>
</dbReference>
<dbReference type="InterPro" id="IPR013784">
    <property type="entry name" value="Carb-bd-like_fold"/>
</dbReference>
<dbReference type="Gene3D" id="2.170.130.10">
    <property type="entry name" value="TonB-dependent receptor, plug domain"/>
    <property type="match status" value="1"/>
</dbReference>
<gene>
    <name evidence="7" type="ORF">CLV99_1644</name>
</gene>
<keyword evidence="7" id="KW-0675">Receptor</keyword>
<evidence type="ECO:0000313" key="8">
    <source>
        <dbReference type="Proteomes" id="UP000295292"/>
    </source>
</evidence>
<dbReference type="SUPFAM" id="SSF49452">
    <property type="entry name" value="Starch-binding domain-like"/>
    <property type="match status" value="1"/>
</dbReference>
<keyword evidence="4" id="KW-0812">Transmembrane</keyword>
<dbReference type="Pfam" id="PF14905">
    <property type="entry name" value="OMP_b-brl_3"/>
    <property type="match status" value="1"/>
</dbReference>
<dbReference type="PANTHER" id="PTHR40980">
    <property type="entry name" value="PLUG DOMAIN-CONTAINING PROTEIN"/>
    <property type="match status" value="1"/>
</dbReference>
<comment type="subcellular location">
    <subcellularLocation>
        <location evidence="1">Cell outer membrane</location>
    </subcellularLocation>
</comment>
<name>A0A4R6WMD0_9SPHI</name>
<dbReference type="Gene3D" id="2.60.40.1120">
    <property type="entry name" value="Carboxypeptidase-like, regulatory domain"/>
    <property type="match status" value="1"/>
</dbReference>
<dbReference type="GO" id="GO:0009279">
    <property type="term" value="C:cell outer membrane"/>
    <property type="evidence" value="ECO:0007669"/>
    <property type="project" value="UniProtKB-SubCell"/>
</dbReference>
<dbReference type="AlphaFoldDB" id="A0A4R6WMD0"/>
<dbReference type="InterPro" id="IPR036942">
    <property type="entry name" value="Beta-barrel_TonB_sf"/>
</dbReference>
<dbReference type="Pfam" id="PF13715">
    <property type="entry name" value="CarbopepD_reg_2"/>
    <property type="match status" value="1"/>
</dbReference>
<evidence type="ECO:0000259" key="5">
    <source>
        <dbReference type="Pfam" id="PF07715"/>
    </source>
</evidence>
<dbReference type="Proteomes" id="UP000295292">
    <property type="component" value="Unassembled WGS sequence"/>
</dbReference>
<evidence type="ECO:0000256" key="2">
    <source>
        <dbReference type="ARBA" id="ARBA00023136"/>
    </source>
</evidence>
<evidence type="ECO:0000256" key="4">
    <source>
        <dbReference type="SAM" id="Phobius"/>
    </source>
</evidence>
<keyword evidence="2 4" id="KW-0472">Membrane</keyword>